<keyword evidence="4" id="KW-1185">Reference proteome</keyword>
<dbReference type="GO" id="GO:0003677">
    <property type="term" value="F:DNA binding"/>
    <property type="evidence" value="ECO:0007669"/>
    <property type="project" value="UniProtKB-UniRule"/>
</dbReference>
<protein>
    <submittedName>
        <fullName evidence="3">SpoVT/AbrB-like protein</fullName>
    </submittedName>
</protein>
<dbReference type="OrthoDB" id="9795766at2"/>
<gene>
    <name evidence="3" type="ORF">GCWU000182_001042</name>
</gene>
<dbReference type="eggNOG" id="COG2336">
    <property type="taxonomic scope" value="Bacteria"/>
</dbReference>
<dbReference type="STRING" id="592010.GCWU000182_001042"/>
<evidence type="ECO:0000313" key="4">
    <source>
        <dbReference type="Proteomes" id="UP000019050"/>
    </source>
</evidence>
<evidence type="ECO:0000256" key="1">
    <source>
        <dbReference type="PROSITE-ProRule" id="PRU01076"/>
    </source>
</evidence>
<dbReference type="Pfam" id="PF04014">
    <property type="entry name" value="MazE_antitoxin"/>
    <property type="match status" value="1"/>
</dbReference>
<dbReference type="GO" id="GO:0097351">
    <property type="term" value="F:toxin sequestering activity"/>
    <property type="evidence" value="ECO:0007669"/>
    <property type="project" value="InterPro"/>
</dbReference>
<dbReference type="InterPro" id="IPR007159">
    <property type="entry name" value="SpoVT-AbrB_dom"/>
</dbReference>
<dbReference type="InterPro" id="IPR037914">
    <property type="entry name" value="SpoVT-AbrB_sf"/>
</dbReference>
<sequence length="88" mass="9954">MESQAQYRTTLSQWGNSKAVRLPAAILKKLNLLDNQTLLVSVEDNSIRLSPEQKQASTIHELFAEWDQDGLGEGELDWGQAKGQELEW</sequence>
<comment type="caution">
    <text evidence="3">The sequence shown here is derived from an EMBL/GenBank/DDBJ whole genome shotgun (WGS) entry which is preliminary data.</text>
</comment>
<dbReference type="PANTHER" id="PTHR40516:SF1">
    <property type="entry name" value="ANTITOXIN CHPS-RELATED"/>
    <property type="match status" value="1"/>
</dbReference>
<reference evidence="3" key="1">
    <citation type="submission" date="2013-06" db="EMBL/GenBank/DDBJ databases">
        <authorList>
            <person name="Weinstock G."/>
            <person name="Sodergren E."/>
            <person name="Clifton S."/>
            <person name="Fulton L."/>
            <person name="Fulton B."/>
            <person name="Courtney L."/>
            <person name="Fronick C."/>
            <person name="Harrison M."/>
            <person name="Strong C."/>
            <person name="Farmer C."/>
            <person name="Delahaunty K."/>
            <person name="Markovic C."/>
            <person name="Hall O."/>
            <person name="Minx P."/>
            <person name="Tomlinson C."/>
            <person name="Mitreva M."/>
            <person name="Nelson J."/>
            <person name="Hou S."/>
            <person name="Wollam A."/>
            <person name="Pepin K.H."/>
            <person name="Johnson M."/>
            <person name="Bhonagiri V."/>
            <person name="Nash W.E."/>
            <person name="Warren W."/>
            <person name="Chinwalla A."/>
            <person name="Mardis E.R."/>
            <person name="Wilson R.K."/>
        </authorList>
    </citation>
    <scope>NUCLEOTIDE SEQUENCE [LARGE SCALE GENOMIC DNA]</scope>
    <source>
        <strain evidence="3">ATCC 49176</strain>
    </source>
</reference>
<evidence type="ECO:0000313" key="3">
    <source>
        <dbReference type="EMBL" id="ESK65568.1"/>
    </source>
</evidence>
<dbReference type="SUPFAM" id="SSF89447">
    <property type="entry name" value="AbrB/MazE/MraZ-like"/>
    <property type="match status" value="1"/>
</dbReference>
<name>W1Q360_ABIDE</name>
<dbReference type="Gene3D" id="2.10.260.10">
    <property type="match status" value="1"/>
</dbReference>
<keyword evidence="1" id="KW-0238">DNA-binding</keyword>
<dbReference type="AlphaFoldDB" id="W1Q360"/>
<evidence type="ECO:0000259" key="2">
    <source>
        <dbReference type="PROSITE" id="PS51740"/>
    </source>
</evidence>
<accession>W1Q360</accession>
<feature type="domain" description="SpoVT-AbrB" evidence="2">
    <location>
        <begin position="9"/>
        <end position="54"/>
    </location>
</feature>
<dbReference type="GeneID" id="84817579"/>
<dbReference type="PROSITE" id="PS51740">
    <property type="entry name" value="SPOVT_ABRB"/>
    <property type="match status" value="1"/>
</dbReference>
<dbReference type="RefSeq" id="WP_023391687.1">
    <property type="nucleotide sequence ID" value="NZ_KI535340.1"/>
</dbReference>
<organism evidence="3 4">
    <name type="scientific">Abiotrophia defectiva ATCC 49176</name>
    <dbReference type="NCBI Taxonomy" id="592010"/>
    <lineage>
        <taxon>Bacteria</taxon>
        <taxon>Bacillati</taxon>
        <taxon>Bacillota</taxon>
        <taxon>Bacilli</taxon>
        <taxon>Lactobacillales</taxon>
        <taxon>Aerococcaceae</taxon>
        <taxon>Abiotrophia</taxon>
    </lineage>
</organism>
<dbReference type="EMBL" id="ACIN03000007">
    <property type="protein sequence ID" value="ESK65568.1"/>
    <property type="molecule type" value="Genomic_DNA"/>
</dbReference>
<dbReference type="PANTHER" id="PTHR40516">
    <property type="entry name" value="ANTITOXIN CHPS-RELATED"/>
    <property type="match status" value="1"/>
</dbReference>
<dbReference type="HOGENOM" id="CLU_150554_1_1_9"/>
<dbReference type="SMART" id="SM00966">
    <property type="entry name" value="SpoVT_AbrB"/>
    <property type="match status" value="1"/>
</dbReference>
<proteinExistence type="predicted"/>
<dbReference type="Proteomes" id="UP000019050">
    <property type="component" value="Unassembled WGS sequence"/>
</dbReference>
<dbReference type="InterPro" id="IPR039052">
    <property type="entry name" value="Antitox_PemI-like"/>
</dbReference>